<reference evidence="1" key="1">
    <citation type="submission" date="2023-10" db="EMBL/GenBank/DDBJ databases">
        <title>A new archaeal virus that suppresses the transcription of host immunity genes.</title>
        <authorList>
            <person name="Turgeman-Grott I."/>
            <person name="Golan N."/>
            <person name="Neri U."/>
            <person name="Naki D."/>
            <person name="Altman N."/>
            <person name="Eizenshtein K."/>
            <person name="Choudhary D."/>
            <person name="Levi R."/>
            <person name="Himani H."/>
            <person name="Reshef L."/>
            <person name="Papke T.R."/>
            <person name="Gophna U."/>
        </authorList>
    </citation>
    <scope>NUCLEOTIDE SEQUENCE</scope>
    <source>
        <strain evidence="1">Atlit-48N</strain>
    </source>
</reference>
<evidence type="ECO:0000313" key="2">
    <source>
        <dbReference type="Proteomes" id="UP000257089"/>
    </source>
</evidence>
<proteinExistence type="predicted"/>
<protein>
    <submittedName>
        <fullName evidence="1">Uncharacterized protein</fullName>
    </submittedName>
</protein>
<dbReference type="Proteomes" id="UP000257089">
    <property type="component" value="Chromosome"/>
</dbReference>
<accession>A0ACD5HWL5</accession>
<organism evidence="1 2">
    <name type="scientific">Haloferax sp. Atlit-48N</name>
    <dbReference type="NCBI Taxonomy" id="2077198"/>
    <lineage>
        <taxon>Archaea</taxon>
        <taxon>Methanobacteriati</taxon>
        <taxon>Methanobacteriota</taxon>
        <taxon>Stenosarchaea group</taxon>
        <taxon>Halobacteria</taxon>
        <taxon>Halobacteriales</taxon>
        <taxon>Haloferacaceae</taxon>
        <taxon>Haloferax</taxon>
    </lineage>
</organism>
<gene>
    <name evidence="1" type="ORF">DEQ67_001320</name>
</gene>
<dbReference type="EMBL" id="CP137689">
    <property type="protein sequence ID" value="XRJ19995.1"/>
    <property type="molecule type" value="Genomic_DNA"/>
</dbReference>
<evidence type="ECO:0000313" key="1">
    <source>
        <dbReference type="EMBL" id="XRJ19995.1"/>
    </source>
</evidence>
<sequence length="111" mass="12595">MVSNDSEYDLVPHDPTRKVIRGESSLQASTAGTNLLQIQLEAVAKMVSRRAGELSQERGYKTVRKKDIKDAYEEFLKPQSVLMEASDDLGKWQDKMVKHAENTPLYLPEDE</sequence>
<name>A0ACD5HWL5_9EURY</name>